<gene>
    <name evidence="1" type="ORF">FA95DRAFT_1575348</name>
</gene>
<comment type="caution">
    <text evidence="1">The sequence shown here is derived from an EMBL/GenBank/DDBJ whole genome shotgun (WGS) entry which is preliminary data.</text>
</comment>
<organism evidence="1 2">
    <name type="scientific">Auriscalpium vulgare</name>
    <dbReference type="NCBI Taxonomy" id="40419"/>
    <lineage>
        <taxon>Eukaryota</taxon>
        <taxon>Fungi</taxon>
        <taxon>Dikarya</taxon>
        <taxon>Basidiomycota</taxon>
        <taxon>Agaricomycotina</taxon>
        <taxon>Agaricomycetes</taxon>
        <taxon>Russulales</taxon>
        <taxon>Auriscalpiaceae</taxon>
        <taxon>Auriscalpium</taxon>
    </lineage>
</organism>
<name>A0ACB8RHH9_9AGAM</name>
<dbReference type="Proteomes" id="UP000814033">
    <property type="component" value="Unassembled WGS sequence"/>
</dbReference>
<reference evidence="1" key="2">
    <citation type="journal article" date="2022" name="New Phytol.">
        <title>Evolutionary transition to the ectomycorrhizal habit in the genomes of a hyperdiverse lineage of mushroom-forming fungi.</title>
        <authorList>
            <person name="Looney B."/>
            <person name="Miyauchi S."/>
            <person name="Morin E."/>
            <person name="Drula E."/>
            <person name="Courty P.E."/>
            <person name="Kohler A."/>
            <person name="Kuo A."/>
            <person name="LaButti K."/>
            <person name="Pangilinan J."/>
            <person name="Lipzen A."/>
            <person name="Riley R."/>
            <person name="Andreopoulos W."/>
            <person name="He G."/>
            <person name="Johnson J."/>
            <person name="Nolan M."/>
            <person name="Tritt A."/>
            <person name="Barry K.W."/>
            <person name="Grigoriev I.V."/>
            <person name="Nagy L.G."/>
            <person name="Hibbett D."/>
            <person name="Henrissat B."/>
            <person name="Matheny P.B."/>
            <person name="Labbe J."/>
            <person name="Martin F.M."/>
        </authorList>
    </citation>
    <scope>NUCLEOTIDE SEQUENCE</scope>
    <source>
        <strain evidence="1">FP105234-sp</strain>
    </source>
</reference>
<proteinExistence type="predicted"/>
<dbReference type="EMBL" id="MU276035">
    <property type="protein sequence ID" value="KAI0043050.1"/>
    <property type="molecule type" value="Genomic_DNA"/>
</dbReference>
<protein>
    <submittedName>
        <fullName evidence="1">Ndufs1, NADH-ubiquinone oxidoreductase 75kD subunit (775)</fullName>
    </submittedName>
</protein>
<evidence type="ECO:0000313" key="1">
    <source>
        <dbReference type="EMBL" id="KAI0043050.1"/>
    </source>
</evidence>
<evidence type="ECO:0000313" key="2">
    <source>
        <dbReference type="Proteomes" id="UP000814033"/>
    </source>
</evidence>
<accession>A0ACB8RHH9</accession>
<keyword evidence="2" id="KW-1185">Reference proteome</keyword>
<sequence>MLRLVSTASRPASSGRLSRVVCSNCVSTGRRTFASSSALRADITLTVDGKEVTVPQGSALIQACEAAGSPVPRFCYHDRLAIAGNCRMCLVEVERSPKPVASCAMPAMPGAKVFTNTPLVHEAREGVMEFLLANHPLDCPICDQGGECDLQDQSMRYGSDRSRFHEITGKRAVEDKDLGPLVKTSMNRCIQCTRCVRFANEVAGVEELGTTGRGNDLQIGMYVEKTMDSELSGNIVDLCPVGALTSKPYAFHARPWELKNTESIDVLDAVGSNIRVDSRGVQVMRIQPRTNDDVNEEWISDKTRYAYDGLKFQRLTTPLVKQGDRFVSASWHDAFTAIVSGLASSGAKGDEIQAIAGHLADTESLVALKDFTNRLGSDNTALDQAGGYAPPVAGVDVRSNYLFNSTIPGVEQADVILLVGTNPRHEAAVLNSRIRKSWLHTGLEVGLIGERADTTYGYDYLGQDAKALADFVAGKGEFAKKFQAAKKPLIIVGSAISEHADGPAVYNALAKFVEKNKSRLVTPEWNGFSVLQRVASRAAAYEIGFVPTKKAAAVKPKFIYLLNADEVDPKSIPKDAFVVYQGHHGDLGASLADVCLPAAAYTEKSTTWVNTEGRTQLGRAAVPPPGASREDWKIVRALSEVVGSPLPYDDVVTLRDRMWEISPTLVRYDTTEPTSVDVALTGLKTLAAHTAGAKVTGVPFKKPVANFYQTDPISRASVTMAQTTRAFVNGERYGFSESEKSSQAAFA</sequence>
<reference evidence="1" key="1">
    <citation type="submission" date="2021-02" db="EMBL/GenBank/DDBJ databases">
        <authorList>
            <consortium name="DOE Joint Genome Institute"/>
            <person name="Ahrendt S."/>
            <person name="Looney B.P."/>
            <person name="Miyauchi S."/>
            <person name="Morin E."/>
            <person name="Drula E."/>
            <person name="Courty P.E."/>
            <person name="Chicoki N."/>
            <person name="Fauchery L."/>
            <person name="Kohler A."/>
            <person name="Kuo A."/>
            <person name="Labutti K."/>
            <person name="Pangilinan J."/>
            <person name="Lipzen A."/>
            <person name="Riley R."/>
            <person name="Andreopoulos W."/>
            <person name="He G."/>
            <person name="Johnson J."/>
            <person name="Barry K.W."/>
            <person name="Grigoriev I.V."/>
            <person name="Nagy L."/>
            <person name="Hibbett D."/>
            <person name="Henrissat B."/>
            <person name="Matheny P.B."/>
            <person name="Labbe J."/>
            <person name="Martin F."/>
        </authorList>
    </citation>
    <scope>NUCLEOTIDE SEQUENCE</scope>
    <source>
        <strain evidence="1">FP105234-sp</strain>
    </source>
</reference>